<dbReference type="Proteomes" id="UP000280668">
    <property type="component" value="Unassembled WGS sequence"/>
</dbReference>
<dbReference type="PANTHER" id="PTHR30146:SF109">
    <property type="entry name" value="HTH-TYPE TRANSCRIPTIONAL REGULATOR GALS"/>
    <property type="match status" value="1"/>
</dbReference>
<evidence type="ECO:0000313" key="5">
    <source>
        <dbReference type="EMBL" id="ROR72254.1"/>
    </source>
</evidence>
<name>A0A3N2BB07_9MICO</name>
<proteinExistence type="predicted"/>
<keyword evidence="2" id="KW-0238">DNA-binding</keyword>
<keyword evidence="3" id="KW-0804">Transcription</keyword>
<dbReference type="Gene3D" id="1.10.260.40">
    <property type="entry name" value="lambda repressor-like DNA-binding domains"/>
    <property type="match status" value="1"/>
</dbReference>
<dbReference type="Pfam" id="PF13377">
    <property type="entry name" value="Peripla_BP_3"/>
    <property type="match status" value="1"/>
</dbReference>
<dbReference type="InterPro" id="IPR010982">
    <property type="entry name" value="Lambda_DNA-bd_dom_sf"/>
</dbReference>
<dbReference type="PANTHER" id="PTHR30146">
    <property type="entry name" value="LACI-RELATED TRANSCRIPTIONAL REPRESSOR"/>
    <property type="match status" value="1"/>
</dbReference>
<evidence type="ECO:0000259" key="4">
    <source>
        <dbReference type="PROSITE" id="PS50932"/>
    </source>
</evidence>
<dbReference type="InterPro" id="IPR028082">
    <property type="entry name" value="Peripla_BP_I"/>
</dbReference>
<dbReference type="Gene3D" id="3.40.50.2300">
    <property type="match status" value="2"/>
</dbReference>
<dbReference type="AlphaFoldDB" id="A0A3N2BB07"/>
<dbReference type="SUPFAM" id="SSF47413">
    <property type="entry name" value="lambda repressor-like DNA-binding domains"/>
    <property type="match status" value="1"/>
</dbReference>
<dbReference type="CDD" id="cd01392">
    <property type="entry name" value="HTH_LacI"/>
    <property type="match status" value="1"/>
</dbReference>
<dbReference type="CDD" id="cd06267">
    <property type="entry name" value="PBP1_LacI_sugar_binding-like"/>
    <property type="match status" value="1"/>
</dbReference>
<dbReference type="EMBL" id="RKHK01000001">
    <property type="protein sequence ID" value="ROR72254.1"/>
    <property type="molecule type" value="Genomic_DNA"/>
</dbReference>
<dbReference type="GO" id="GO:0000976">
    <property type="term" value="F:transcription cis-regulatory region binding"/>
    <property type="evidence" value="ECO:0007669"/>
    <property type="project" value="TreeGrafter"/>
</dbReference>
<dbReference type="InterPro" id="IPR046335">
    <property type="entry name" value="LacI/GalR-like_sensor"/>
</dbReference>
<evidence type="ECO:0000256" key="3">
    <source>
        <dbReference type="ARBA" id="ARBA00023163"/>
    </source>
</evidence>
<organism evidence="5 6">
    <name type="scientific">Bogoriella caseilytica</name>
    <dbReference type="NCBI Taxonomy" id="56055"/>
    <lineage>
        <taxon>Bacteria</taxon>
        <taxon>Bacillati</taxon>
        <taxon>Actinomycetota</taxon>
        <taxon>Actinomycetes</taxon>
        <taxon>Micrococcales</taxon>
        <taxon>Bogoriellaceae</taxon>
        <taxon>Bogoriella</taxon>
    </lineage>
</organism>
<gene>
    <name evidence="5" type="ORF">EDD31_0604</name>
</gene>
<protein>
    <submittedName>
        <fullName evidence="5">LacI family transcriptional regulator</fullName>
    </submittedName>
</protein>
<dbReference type="OrthoDB" id="3595338at2"/>
<evidence type="ECO:0000256" key="1">
    <source>
        <dbReference type="ARBA" id="ARBA00023015"/>
    </source>
</evidence>
<sequence length="333" mass="35751">MASYKDIQRETGLSLATISKYFNGKTVLERNRTAIELAAQTLDYRPNDIARSLRRRRSSTVGVLLPALNNDFHLTIVASVEETLRAAGYSVIVATSVESDGRAVELMLRRMVEGIITVPTPSDVAALRDVRGRLPIVVVDWEAPELHTDGVFLDNVAAGRMAGRHLLDHGHTRIALLGGERSVSTMRQRRQGFLSALSEVGVCLPEEFDGAEPLVVSAGREAMARMLGAPTRPTAVFCANYELTVGAVIAINESGLRIGREISLVGFDGVDLAKVTVPPMTLIAQPTAAIGRGAAEILLQRLAAEPSDEAAPQLTRLAPQFVAGGSVLRLDDP</sequence>
<reference evidence="5 6" key="1">
    <citation type="submission" date="2018-11" db="EMBL/GenBank/DDBJ databases">
        <title>Sequencing the genomes of 1000 actinobacteria strains.</title>
        <authorList>
            <person name="Klenk H.-P."/>
        </authorList>
    </citation>
    <scope>NUCLEOTIDE SEQUENCE [LARGE SCALE GENOMIC DNA]</scope>
    <source>
        <strain evidence="5 6">DSM 11294</strain>
    </source>
</reference>
<dbReference type="PROSITE" id="PS50932">
    <property type="entry name" value="HTH_LACI_2"/>
    <property type="match status" value="1"/>
</dbReference>
<keyword evidence="6" id="KW-1185">Reference proteome</keyword>
<comment type="caution">
    <text evidence="5">The sequence shown here is derived from an EMBL/GenBank/DDBJ whole genome shotgun (WGS) entry which is preliminary data.</text>
</comment>
<dbReference type="InterPro" id="IPR000843">
    <property type="entry name" value="HTH_LacI"/>
</dbReference>
<dbReference type="GO" id="GO:0003700">
    <property type="term" value="F:DNA-binding transcription factor activity"/>
    <property type="evidence" value="ECO:0007669"/>
    <property type="project" value="TreeGrafter"/>
</dbReference>
<accession>A0A3N2BB07</accession>
<dbReference type="SUPFAM" id="SSF53822">
    <property type="entry name" value="Periplasmic binding protein-like I"/>
    <property type="match status" value="1"/>
</dbReference>
<evidence type="ECO:0000256" key="2">
    <source>
        <dbReference type="ARBA" id="ARBA00023125"/>
    </source>
</evidence>
<keyword evidence="1" id="KW-0805">Transcription regulation</keyword>
<dbReference type="SMART" id="SM00354">
    <property type="entry name" value="HTH_LACI"/>
    <property type="match status" value="1"/>
</dbReference>
<feature type="domain" description="HTH lacI-type" evidence="4">
    <location>
        <begin position="2"/>
        <end position="55"/>
    </location>
</feature>
<evidence type="ECO:0000313" key="6">
    <source>
        <dbReference type="Proteomes" id="UP000280668"/>
    </source>
</evidence>